<evidence type="ECO:0000256" key="3">
    <source>
        <dbReference type="ARBA" id="ARBA00022833"/>
    </source>
</evidence>
<feature type="coiled-coil region" evidence="5">
    <location>
        <begin position="66"/>
        <end position="93"/>
    </location>
</feature>
<evidence type="ECO:0000256" key="6">
    <source>
        <dbReference type="SAM" id="Phobius"/>
    </source>
</evidence>
<keyword evidence="1" id="KW-0479">Metal-binding</keyword>
<dbReference type="OrthoDB" id="1060005at2759"/>
<evidence type="ECO:0000256" key="4">
    <source>
        <dbReference type="PROSITE-ProRule" id="PRU01343"/>
    </source>
</evidence>
<keyword evidence="6" id="KW-0472">Membrane</keyword>
<feature type="transmembrane region" description="Helical" evidence="6">
    <location>
        <begin position="114"/>
        <end position="134"/>
    </location>
</feature>
<keyword evidence="6" id="KW-0812">Transmembrane</keyword>
<feature type="domain" description="GRF-type" evidence="7">
    <location>
        <begin position="23"/>
        <end position="68"/>
    </location>
</feature>
<keyword evidence="2 4" id="KW-0863">Zinc-finger</keyword>
<dbReference type="AlphaFoldDB" id="A0A816KG56"/>
<keyword evidence="6" id="KW-1133">Transmembrane helix</keyword>
<accession>A0A816KG56</accession>
<protein>
    <submittedName>
        <fullName evidence="8">(rape) hypothetical protein</fullName>
    </submittedName>
</protein>
<dbReference type="EMBL" id="HG994366">
    <property type="protein sequence ID" value="CAF1919589.1"/>
    <property type="molecule type" value="Genomic_DNA"/>
</dbReference>
<dbReference type="GO" id="GO:0008270">
    <property type="term" value="F:zinc ion binding"/>
    <property type="evidence" value="ECO:0007669"/>
    <property type="project" value="UniProtKB-KW"/>
</dbReference>
<keyword evidence="3" id="KW-0862">Zinc</keyword>
<dbReference type="Proteomes" id="UP001295469">
    <property type="component" value="Chromosome C02"/>
</dbReference>
<gene>
    <name evidence="8" type="ORF">DARMORV10_C02P48400.1</name>
</gene>
<evidence type="ECO:0000256" key="1">
    <source>
        <dbReference type="ARBA" id="ARBA00022723"/>
    </source>
</evidence>
<organism evidence="8">
    <name type="scientific">Brassica napus</name>
    <name type="common">Rape</name>
    <dbReference type="NCBI Taxonomy" id="3708"/>
    <lineage>
        <taxon>Eukaryota</taxon>
        <taxon>Viridiplantae</taxon>
        <taxon>Streptophyta</taxon>
        <taxon>Embryophyta</taxon>
        <taxon>Tracheophyta</taxon>
        <taxon>Spermatophyta</taxon>
        <taxon>Magnoliopsida</taxon>
        <taxon>eudicotyledons</taxon>
        <taxon>Gunneridae</taxon>
        <taxon>Pentapetalae</taxon>
        <taxon>rosids</taxon>
        <taxon>malvids</taxon>
        <taxon>Brassicales</taxon>
        <taxon>Brassicaceae</taxon>
        <taxon>Brassiceae</taxon>
        <taxon>Brassica</taxon>
    </lineage>
</organism>
<evidence type="ECO:0000313" key="8">
    <source>
        <dbReference type="EMBL" id="CAF1919589.1"/>
    </source>
</evidence>
<evidence type="ECO:0000259" key="7">
    <source>
        <dbReference type="PROSITE" id="PS51999"/>
    </source>
</evidence>
<sequence>MSASSSMTGGRRRVRTSGIPSKCWCGVGITELISKTNQNPYRRYYRCIYAASLRLENDNHVFKWVDEAFTDEIQQLDCQVRMLEKEVQFLKATIRSEGELSEGPKIMEPKMLKIKISGGCVILAVVLVLGIMMYKK</sequence>
<reference evidence="8" key="1">
    <citation type="submission" date="2021-01" db="EMBL/GenBank/DDBJ databases">
        <authorList>
            <consortium name="Genoscope - CEA"/>
            <person name="William W."/>
        </authorList>
    </citation>
    <scope>NUCLEOTIDE SEQUENCE</scope>
</reference>
<dbReference type="PANTHER" id="PTHR33248">
    <property type="entry name" value="ZINC ION-BINDING PROTEIN"/>
    <property type="match status" value="1"/>
</dbReference>
<evidence type="ECO:0000256" key="5">
    <source>
        <dbReference type="SAM" id="Coils"/>
    </source>
</evidence>
<dbReference type="InterPro" id="IPR010666">
    <property type="entry name" value="Znf_GRF"/>
</dbReference>
<evidence type="ECO:0000256" key="2">
    <source>
        <dbReference type="ARBA" id="ARBA00022771"/>
    </source>
</evidence>
<dbReference type="KEGG" id="bna:106378487"/>
<proteinExistence type="predicted"/>
<keyword evidence="5" id="KW-0175">Coiled coil</keyword>
<dbReference type="PROSITE" id="PS51999">
    <property type="entry name" value="ZF_GRF"/>
    <property type="match status" value="1"/>
</dbReference>
<name>A0A816KG56_BRANA</name>